<dbReference type="InterPro" id="IPR046960">
    <property type="entry name" value="PPR_At4g14850-like_plant"/>
</dbReference>
<gene>
    <name evidence="5" type="ORF">LSAT_V11C300140230</name>
</gene>
<protein>
    <submittedName>
        <fullName evidence="5">Uncharacterized protein</fullName>
    </submittedName>
</protein>
<dbReference type="Proteomes" id="UP000235145">
    <property type="component" value="Unassembled WGS sequence"/>
</dbReference>
<dbReference type="GO" id="GO:0046872">
    <property type="term" value="F:metal ion binding"/>
    <property type="evidence" value="ECO:0007669"/>
    <property type="project" value="UniProtKB-KW"/>
</dbReference>
<keyword evidence="2" id="KW-0677">Repeat</keyword>
<feature type="repeat" description="PPR" evidence="4">
    <location>
        <begin position="514"/>
        <end position="548"/>
    </location>
</feature>
<evidence type="ECO:0000313" key="5">
    <source>
        <dbReference type="EMBL" id="KAJ0215193.1"/>
    </source>
</evidence>
<evidence type="ECO:0000313" key="6">
    <source>
        <dbReference type="Proteomes" id="UP000235145"/>
    </source>
</evidence>
<dbReference type="PROSITE" id="PS51375">
    <property type="entry name" value="PPR"/>
    <property type="match status" value="7"/>
</dbReference>
<dbReference type="SUPFAM" id="SSF53800">
    <property type="entry name" value="Chelatase"/>
    <property type="match status" value="1"/>
</dbReference>
<dbReference type="Gene3D" id="3.40.50.1400">
    <property type="match status" value="1"/>
</dbReference>
<dbReference type="EMBL" id="NBSK02000003">
    <property type="protein sequence ID" value="KAJ0215193.1"/>
    <property type="molecule type" value="Genomic_DNA"/>
</dbReference>
<dbReference type="Pfam" id="PF12854">
    <property type="entry name" value="PPR_1"/>
    <property type="match status" value="1"/>
</dbReference>
<comment type="caution">
    <text evidence="5">The sequence shown here is derived from an EMBL/GenBank/DDBJ whole genome shotgun (WGS) entry which is preliminary data.</text>
</comment>
<keyword evidence="3" id="KW-0456">Lyase</keyword>
<dbReference type="Pfam" id="PF13812">
    <property type="entry name" value="PPR_3"/>
    <property type="match status" value="1"/>
</dbReference>
<dbReference type="FunFam" id="1.25.40.10:FF:000090">
    <property type="entry name" value="Pentatricopeptide repeat-containing protein, chloroplastic"/>
    <property type="match status" value="1"/>
</dbReference>
<dbReference type="AlphaFoldDB" id="A0A9R1W1A9"/>
<feature type="repeat" description="PPR" evidence="4">
    <location>
        <begin position="149"/>
        <end position="183"/>
    </location>
</feature>
<dbReference type="Gene3D" id="1.25.40.10">
    <property type="entry name" value="Tetratricopeptide repeat domain"/>
    <property type="match status" value="6"/>
</dbReference>
<accession>A0A9R1W1A9</accession>
<dbReference type="InterPro" id="IPR002885">
    <property type="entry name" value="PPR_rpt"/>
</dbReference>
<dbReference type="GO" id="GO:0016829">
    <property type="term" value="F:lyase activity"/>
    <property type="evidence" value="ECO:0007669"/>
    <property type="project" value="UniProtKB-KW"/>
</dbReference>
<dbReference type="Pfam" id="PF20431">
    <property type="entry name" value="E_motif"/>
    <property type="match status" value="1"/>
</dbReference>
<evidence type="ECO:0000256" key="2">
    <source>
        <dbReference type="ARBA" id="ARBA00022737"/>
    </source>
</evidence>
<feature type="repeat" description="PPR" evidence="4">
    <location>
        <begin position="281"/>
        <end position="315"/>
    </location>
</feature>
<dbReference type="SUPFAM" id="SSF81901">
    <property type="entry name" value="HCP-like"/>
    <property type="match status" value="1"/>
</dbReference>
<sequence length="924" mass="103313">MGSIFKSLSVIRNPIKSFVGFIEANISILRHCSKQRLITEGQVLHGHLYKIGISSHRHVAVKLLIMYLDFRRSFEVDQLLKDYEGFDMIVHNCLISANVDWGNIDEARKLFDEMPERNEVSWTALISGYLKYGRVDESMWLFQRNPFQNVISWTAAISGVLSNGMHSKSIELFLEMLRSGVNPNNVTFVSIVRASTEMGNFSLGMTLLSLAIKLGYEDDVSVCNSLITFSLRLGKMEMARGVFERMGKRDVISWTAILDMYVQMGNLEEARKVFDEMPERNEVSWSAMISRYTQKGYAKEAIKLFRQMIENDIAPNSSCLSSAINALANLKALHSGKNIHAHVMKLGMSNDVFVSSSLVDLYGSCGNTKDGRLVFDNIKNKNAVCWNSMISAYTSNGNLEEAKKLFDQITMKNIGSWNSMVSGFLGNEEYDKVLEVFNDMLLLGQTPDVSTISSVLCACANLTSLHKGKNLHGKALKLGFQHDVFVNTALVDMYAKSGDIENSKRVFNKMHEKNEVSWTAMIQGLAENGFGEESLELFEEMEKMSSIKPNELVLLSILFACSHCGLVNKGLYYFNSMEKLYMIKPNERHYTCVVDMLSRSGRVKEAEDLIMSMPCEAEVSAWGALLSGCKTYGEDEIAERVGLQIQEMVEKKSCGYVLLSNVYASSGRWSEVMKTRNLMKERGLKKSGGCSWIEVRNELHLFYSQDGSHMDLNGIYIIEMVVELNCTTPSNLNIKSLCLNYGNKKIPTSTKFGKKGNPRLSLQTRSCLGNGNGGVRSNGIGKRDGVIIVDHGSRRKESNLMLNEFVAMFIAKTGYPIVEPAHMELAKPSIQDAFHACVEKGANRVIVSPFFLFPGRHWHQDIPSLTAEAAKDYPDVSYLITAPLGLHSLLLDVVDDRIKHCLSHIAGDAEECAVCVGTGKCRLH</sequence>
<dbReference type="Pfam" id="PF01535">
    <property type="entry name" value="PPR"/>
    <property type="match status" value="5"/>
</dbReference>
<dbReference type="Pfam" id="PF13041">
    <property type="entry name" value="PPR_2"/>
    <property type="match status" value="3"/>
</dbReference>
<dbReference type="CDD" id="cd03416">
    <property type="entry name" value="CbiX_SirB_N"/>
    <property type="match status" value="1"/>
</dbReference>
<feature type="repeat" description="PPR" evidence="4">
    <location>
        <begin position="87"/>
        <end position="121"/>
    </location>
</feature>
<dbReference type="InterPro" id="IPR046848">
    <property type="entry name" value="E_motif"/>
</dbReference>
<keyword evidence="6" id="KW-1185">Reference proteome</keyword>
<dbReference type="InterPro" id="IPR002762">
    <property type="entry name" value="CbiX-like"/>
</dbReference>
<dbReference type="PANTHER" id="PTHR47926:SF419">
    <property type="entry name" value="(WILD MALAYSIAN BANANA) HYPOTHETICAL PROTEIN"/>
    <property type="match status" value="1"/>
</dbReference>
<dbReference type="GO" id="GO:0009451">
    <property type="term" value="P:RNA modification"/>
    <property type="evidence" value="ECO:0007669"/>
    <property type="project" value="InterPro"/>
</dbReference>
<name>A0A9R1W1A9_LACSA</name>
<dbReference type="FunFam" id="1.25.40.10:FF:000606">
    <property type="entry name" value="Putative pentatricopeptide repeat-containing protein"/>
    <property type="match status" value="1"/>
</dbReference>
<feature type="repeat" description="PPR" evidence="4">
    <location>
        <begin position="483"/>
        <end position="513"/>
    </location>
</feature>
<reference evidence="5 6" key="1">
    <citation type="journal article" date="2017" name="Nat. Commun.">
        <title>Genome assembly with in vitro proximity ligation data and whole-genome triplication in lettuce.</title>
        <authorList>
            <person name="Reyes-Chin-Wo S."/>
            <person name="Wang Z."/>
            <person name="Yang X."/>
            <person name="Kozik A."/>
            <person name="Arikit S."/>
            <person name="Song C."/>
            <person name="Xia L."/>
            <person name="Froenicke L."/>
            <person name="Lavelle D.O."/>
            <person name="Truco M.J."/>
            <person name="Xia R."/>
            <person name="Zhu S."/>
            <person name="Xu C."/>
            <person name="Xu H."/>
            <person name="Xu X."/>
            <person name="Cox K."/>
            <person name="Korf I."/>
            <person name="Meyers B.C."/>
            <person name="Michelmore R.W."/>
        </authorList>
    </citation>
    <scope>NUCLEOTIDE SEQUENCE [LARGE SCALE GENOMIC DNA]</scope>
    <source>
        <strain evidence="6">cv. Salinas</strain>
        <tissue evidence="5">Seedlings</tissue>
    </source>
</reference>
<organism evidence="5 6">
    <name type="scientific">Lactuca sativa</name>
    <name type="common">Garden lettuce</name>
    <dbReference type="NCBI Taxonomy" id="4236"/>
    <lineage>
        <taxon>Eukaryota</taxon>
        <taxon>Viridiplantae</taxon>
        <taxon>Streptophyta</taxon>
        <taxon>Embryophyta</taxon>
        <taxon>Tracheophyta</taxon>
        <taxon>Spermatophyta</taxon>
        <taxon>Magnoliopsida</taxon>
        <taxon>eudicotyledons</taxon>
        <taxon>Gunneridae</taxon>
        <taxon>Pentapetalae</taxon>
        <taxon>asterids</taxon>
        <taxon>campanulids</taxon>
        <taxon>Asterales</taxon>
        <taxon>Asteraceae</taxon>
        <taxon>Cichorioideae</taxon>
        <taxon>Cichorieae</taxon>
        <taxon>Lactucinae</taxon>
        <taxon>Lactuca</taxon>
    </lineage>
</organism>
<dbReference type="Pfam" id="PF01903">
    <property type="entry name" value="CbiX"/>
    <property type="match status" value="1"/>
</dbReference>
<dbReference type="PANTHER" id="PTHR47926">
    <property type="entry name" value="PENTATRICOPEPTIDE REPEAT-CONTAINING PROTEIN"/>
    <property type="match status" value="1"/>
</dbReference>
<evidence type="ECO:0000256" key="4">
    <source>
        <dbReference type="PROSITE-ProRule" id="PRU00708"/>
    </source>
</evidence>
<feature type="repeat" description="PPR" evidence="4">
    <location>
        <begin position="250"/>
        <end position="280"/>
    </location>
</feature>
<evidence type="ECO:0000256" key="3">
    <source>
        <dbReference type="ARBA" id="ARBA00023239"/>
    </source>
</evidence>
<proteinExistence type="predicted"/>
<evidence type="ECO:0000256" key="1">
    <source>
        <dbReference type="ARBA" id="ARBA00022723"/>
    </source>
</evidence>
<dbReference type="InterPro" id="IPR011990">
    <property type="entry name" value="TPR-like_helical_dom_sf"/>
</dbReference>
<keyword evidence="1" id="KW-0479">Metal-binding</keyword>
<dbReference type="NCBIfam" id="TIGR00756">
    <property type="entry name" value="PPR"/>
    <property type="match status" value="7"/>
</dbReference>
<feature type="repeat" description="PPR" evidence="4">
    <location>
        <begin position="382"/>
        <end position="416"/>
    </location>
</feature>
<dbReference type="GO" id="GO:0003723">
    <property type="term" value="F:RNA binding"/>
    <property type="evidence" value="ECO:0007669"/>
    <property type="project" value="InterPro"/>
</dbReference>